<dbReference type="AlphaFoldDB" id="A0A8J6B0P6"/>
<dbReference type="InterPro" id="IPR056798">
    <property type="entry name" value="ADH_Fe_C"/>
</dbReference>
<dbReference type="EMBL" id="JAHDYR010000005">
    <property type="protein sequence ID" value="KAG9396800.1"/>
    <property type="molecule type" value="Genomic_DNA"/>
</dbReference>
<dbReference type="Pfam" id="PF25137">
    <property type="entry name" value="ADH_Fe_C"/>
    <property type="match status" value="1"/>
</dbReference>
<protein>
    <submittedName>
        <fullName evidence="4">Iron-containing alcohol dehydrogenase</fullName>
    </submittedName>
</protein>
<sequence>MVSITEHFSSSILPTEPIFATEEHNVFEIAKERLLSLGKRFLVITGGSSAQRSGAWDDLASFFKENDIEYAVFDQIEQNPSIDSVNAAIAAHKDHCPDYIVAIGGGSPIDAAKAISIGLKGNLGTGMTKIGPTDMIPLVAVPTTAGTGTEATPFSILTYHDFGTKLSIPERVFPTISLMDARYTKSLPADVTMSTVLDAFSHNFEGYLGTNATPTSDATALAGMRLFAETLPALRAVFTAEPSFDTRAKWMAASTLGGITITQTATSLPHGMGYVLTYSHGMPHGKANLATYAPYMKMCMREERLAARVAEVLAMVGMDSIEQFDALLQEICPGLKADISAEQVEEYAKAMSTNAAKLKNHPGSASFADFVDCFSHVAKN</sequence>
<gene>
    <name evidence="4" type="ORF">J8273_1843</name>
</gene>
<dbReference type="InterPro" id="IPR001670">
    <property type="entry name" value="ADH_Fe/GldA"/>
</dbReference>
<dbReference type="Pfam" id="PF00465">
    <property type="entry name" value="Fe-ADH"/>
    <property type="match status" value="1"/>
</dbReference>
<organism evidence="4 5">
    <name type="scientific">Carpediemonas membranifera</name>
    <dbReference type="NCBI Taxonomy" id="201153"/>
    <lineage>
        <taxon>Eukaryota</taxon>
        <taxon>Metamonada</taxon>
        <taxon>Carpediemonas-like organisms</taxon>
        <taxon>Carpediemonas</taxon>
    </lineage>
</organism>
<name>A0A8J6B0P6_9EUKA</name>
<dbReference type="Proteomes" id="UP000717585">
    <property type="component" value="Unassembled WGS sequence"/>
</dbReference>
<feature type="domain" description="Alcohol dehydrogenase iron-type/glycerol dehydrogenase GldA" evidence="2">
    <location>
        <begin position="27"/>
        <end position="180"/>
    </location>
</feature>
<feature type="domain" description="Fe-containing alcohol dehydrogenase-like C-terminal" evidence="3">
    <location>
        <begin position="192"/>
        <end position="348"/>
    </location>
</feature>
<accession>A0A8J6B0P6</accession>
<evidence type="ECO:0000313" key="4">
    <source>
        <dbReference type="EMBL" id="KAG9396800.1"/>
    </source>
</evidence>
<proteinExistence type="predicted"/>
<dbReference type="PANTHER" id="PTHR11496">
    <property type="entry name" value="ALCOHOL DEHYDROGENASE"/>
    <property type="match status" value="1"/>
</dbReference>
<dbReference type="Gene3D" id="3.40.50.1970">
    <property type="match status" value="1"/>
</dbReference>
<reference evidence="4" key="1">
    <citation type="submission" date="2021-05" db="EMBL/GenBank/DDBJ databases">
        <title>A free-living protist that lacks canonical eukaryotic 1 DNA replication and segregation systems.</title>
        <authorList>
            <person name="Salas-Leiva D.E."/>
            <person name="Tromer E.C."/>
            <person name="Curtis B.A."/>
            <person name="Jerlstrom-Hultqvist J."/>
            <person name="Kolisko M."/>
            <person name="Yi Z."/>
            <person name="Salas-Leiva J.S."/>
            <person name="Gallot-Lavallee L."/>
            <person name="Kops G.J.P.L."/>
            <person name="Archibald J.M."/>
            <person name="Simpson A.G.B."/>
            <person name="Roger A.J."/>
        </authorList>
    </citation>
    <scope>NUCLEOTIDE SEQUENCE</scope>
    <source>
        <strain evidence="4">BICM</strain>
    </source>
</reference>
<dbReference type="InterPro" id="IPR039697">
    <property type="entry name" value="Alcohol_dehydrogenase_Fe"/>
</dbReference>
<evidence type="ECO:0000259" key="2">
    <source>
        <dbReference type="Pfam" id="PF00465"/>
    </source>
</evidence>
<comment type="caution">
    <text evidence="4">The sequence shown here is derived from an EMBL/GenBank/DDBJ whole genome shotgun (WGS) entry which is preliminary data.</text>
</comment>
<dbReference type="PANTHER" id="PTHR11496:SF103">
    <property type="entry name" value="DEHYDROGENASE, PUTATIVE-RELATED"/>
    <property type="match status" value="1"/>
</dbReference>
<dbReference type="GO" id="GO:0004022">
    <property type="term" value="F:alcohol dehydrogenase (NAD+) activity"/>
    <property type="evidence" value="ECO:0007669"/>
    <property type="project" value="TreeGrafter"/>
</dbReference>
<dbReference type="FunFam" id="3.40.50.1970:FF:000003">
    <property type="entry name" value="Alcohol dehydrogenase, iron-containing"/>
    <property type="match status" value="1"/>
</dbReference>
<evidence type="ECO:0000256" key="1">
    <source>
        <dbReference type="ARBA" id="ARBA00023002"/>
    </source>
</evidence>
<dbReference type="SUPFAM" id="SSF56796">
    <property type="entry name" value="Dehydroquinate synthase-like"/>
    <property type="match status" value="1"/>
</dbReference>
<evidence type="ECO:0000259" key="3">
    <source>
        <dbReference type="Pfam" id="PF25137"/>
    </source>
</evidence>
<dbReference type="OrthoDB" id="339764at2759"/>
<keyword evidence="1" id="KW-0560">Oxidoreductase</keyword>
<dbReference type="GO" id="GO:0046872">
    <property type="term" value="F:metal ion binding"/>
    <property type="evidence" value="ECO:0007669"/>
    <property type="project" value="InterPro"/>
</dbReference>
<keyword evidence="5" id="KW-1185">Reference proteome</keyword>
<evidence type="ECO:0000313" key="5">
    <source>
        <dbReference type="Proteomes" id="UP000717585"/>
    </source>
</evidence>
<dbReference type="Gene3D" id="1.20.1090.10">
    <property type="entry name" value="Dehydroquinate synthase-like - alpha domain"/>
    <property type="match status" value="1"/>
</dbReference>